<gene>
    <name evidence="3" type="ORF">RN001_000573</name>
</gene>
<dbReference type="GO" id="GO:0031122">
    <property type="term" value="P:cytoplasmic microtubule organization"/>
    <property type="evidence" value="ECO:0007669"/>
    <property type="project" value="TreeGrafter"/>
</dbReference>
<feature type="coiled-coil region" evidence="1">
    <location>
        <begin position="221"/>
        <end position="297"/>
    </location>
</feature>
<evidence type="ECO:0000313" key="3">
    <source>
        <dbReference type="EMBL" id="KAK4884302.1"/>
    </source>
</evidence>
<evidence type="ECO:0000256" key="2">
    <source>
        <dbReference type="SAM" id="MobiDB-lite"/>
    </source>
</evidence>
<feature type="coiled-coil region" evidence="1">
    <location>
        <begin position="437"/>
        <end position="509"/>
    </location>
</feature>
<keyword evidence="1" id="KW-0175">Coiled coil</keyword>
<evidence type="ECO:0008006" key="5">
    <source>
        <dbReference type="Google" id="ProtNLM"/>
    </source>
</evidence>
<keyword evidence="4" id="KW-1185">Reference proteome</keyword>
<sequence>MDKNRINSLGVSDNLNLSNITVPDIPKNIIFPDDLNKYLRDRVQYLTHENGMLYKNMSELEVRLKESVSKVNTLSDELEKTQSGPQNSPNSSENFACSKIVELSKQLRERNSEIESYKTKCAKLQKHLNEIEKDRPNKEAEEKQASPQKPKNELEEQIKQLTEKLNTANNKLCEIRNANSQLKSNAKLANKLLQQEIGESFENIQTTINANGTWRGRSQVICDLQQKNADLREKLKALEEKSKDTVSRNQTDPAPVTKWDKRLASLTQENEDLRSNAQDVKKKLDASRARNKVIESENTVLRAKLSTYSEQNERDHETIASLTVKVSHSQEIQNEAIRQKQSIIQELEETNKKLQLEIAKQSCKINNITAQVEDQKREIDNYRTKIKHQTQPLDVKANRINLQHFEAERLKLLELTKVTNNKLDLERNAHSETHLRYLAERQKAAKLEARVARLQLEKSSDRTSAYSLKSNSPVNNVNNDKLQLAEETIKALQTRLDIERQEHKNNINEFTKILSNYDLPDVNKK</sequence>
<comment type="caution">
    <text evidence="3">The sequence shown here is derived from an EMBL/GenBank/DDBJ whole genome shotgun (WGS) entry which is preliminary data.</text>
</comment>
<dbReference type="PANTHER" id="PTHR31935:SF1">
    <property type="entry name" value="COILED-COIL DOMAIN-CONTAINING PROTEIN 13"/>
    <property type="match status" value="1"/>
</dbReference>
<dbReference type="PANTHER" id="PTHR31935">
    <property type="entry name" value="COILED-COIL DOMAIN-CONTAINING PROTEIN 13"/>
    <property type="match status" value="1"/>
</dbReference>
<feature type="coiled-coil region" evidence="1">
    <location>
        <begin position="333"/>
        <end position="385"/>
    </location>
</feature>
<protein>
    <recommendedName>
        <fullName evidence="5">Coiled-coil domain-containing protein 13</fullName>
    </recommendedName>
</protein>
<dbReference type="GO" id="GO:1905515">
    <property type="term" value="P:non-motile cilium assembly"/>
    <property type="evidence" value="ECO:0007669"/>
    <property type="project" value="TreeGrafter"/>
</dbReference>
<feature type="region of interest" description="Disordered" evidence="2">
    <location>
        <begin position="75"/>
        <end position="94"/>
    </location>
</feature>
<feature type="region of interest" description="Disordered" evidence="2">
    <location>
        <begin position="130"/>
        <end position="153"/>
    </location>
</feature>
<evidence type="ECO:0000313" key="4">
    <source>
        <dbReference type="Proteomes" id="UP001353858"/>
    </source>
</evidence>
<dbReference type="EMBL" id="JARPUR010000001">
    <property type="protein sequence ID" value="KAK4884302.1"/>
    <property type="molecule type" value="Genomic_DNA"/>
</dbReference>
<dbReference type="InterPro" id="IPR038929">
    <property type="entry name" value="CCDC13"/>
</dbReference>
<dbReference type="Proteomes" id="UP001353858">
    <property type="component" value="Unassembled WGS sequence"/>
</dbReference>
<accession>A0AAN7Q779</accession>
<dbReference type="GO" id="GO:0034451">
    <property type="term" value="C:centriolar satellite"/>
    <property type="evidence" value="ECO:0007669"/>
    <property type="project" value="TreeGrafter"/>
</dbReference>
<proteinExistence type="predicted"/>
<organism evidence="3 4">
    <name type="scientific">Aquatica leii</name>
    <dbReference type="NCBI Taxonomy" id="1421715"/>
    <lineage>
        <taxon>Eukaryota</taxon>
        <taxon>Metazoa</taxon>
        <taxon>Ecdysozoa</taxon>
        <taxon>Arthropoda</taxon>
        <taxon>Hexapoda</taxon>
        <taxon>Insecta</taxon>
        <taxon>Pterygota</taxon>
        <taxon>Neoptera</taxon>
        <taxon>Endopterygota</taxon>
        <taxon>Coleoptera</taxon>
        <taxon>Polyphaga</taxon>
        <taxon>Elateriformia</taxon>
        <taxon>Elateroidea</taxon>
        <taxon>Lampyridae</taxon>
        <taxon>Luciolinae</taxon>
        <taxon>Aquatica</taxon>
    </lineage>
</organism>
<name>A0AAN7Q779_9COLE</name>
<dbReference type="AlphaFoldDB" id="A0AAN7Q779"/>
<reference evidence="4" key="1">
    <citation type="submission" date="2023-01" db="EMBL/GenBank/DDBJ databases">
        <title>Key to firefly adult light organ development and bioluminescence: homeobox transcription factors regulate luciferase expression and transportation to peroxisome.</title>
        <authorList>
            <person name="Fu X."/>
        </authorList>
    </citation>
    <scope>NUCLEOTIDE SEQUENCE [LARGE SCALE GENOMIC DNA]</scope>
</reference>
<evidence type="ECO:0000256" key="1">
    <source>
        <dbReference type="SAM" id="Coils"/>
    </source>
</evidence>